<dbReference type="RefSeq" id="XP_043044417.1">
    <property type="nucleotide sequence ID" value="XM_043185458.1"/>
</dbReference>
<organism evidence="2 3">
    <name type="scientific">Guyanagaster necrorhizus</name>
    <dbReference type="NCBI Taxonomy" id="856835"/>
    <lineage>
        <taxon>Eukaryota</taxon>
        <taxon>Fungi</taxon>
        <taxon>Dikarya</taxon>
        <taxon>Basidiomycota</taxon>
        <taxon>Agaricomycotina</taxon>
        <taxon>Agaricomycetes</taxon>
        <taxon>Agaricomycetidae</taxon>
        <taxon>Agaricales</taxon>
        <taxon>Marasmiineae</taxon>
        <taxon>Physalacriaceae</taxon>
        <taxon>Guyanagaster</taxon>
    </lineage>
</organism>
<proteinExistence type="predicted"/>
<dbReference type="GeneID" id="66107755"/>
<accession>A0A9P7W1J6</accession>
<dbReference type="Proteomes" id="UP000812287">
    <property type="component" value="Unassembled WGS sequence"/>
</dbReference>
<feature type="compositionally biased region" description="Polar residues" evidence="1">
    <location>
        <begin position="10"/>
        <end position="22"/>
    </location>
</feature>
<keyword evidence="3" id="KW-1185">Reference proteome</keyword>
<comment type="caution">
    <text evidence="2">The sequence shown here is derived from an EMBL/GenBank/DDBJ whole genome shotgun (WGS) entry which is preliminary data.</text>
</comment>
<gene>
    <name evidence="2" type="ORF">BT62DRAFT_928203</name>
</gene>
<reference evidence="2" key="1">
    <citation type="submission" date="2020-11" db="EMBL/GenBank/DDBJ databases">
        <title>Adaptations for nitrogen fixation in a non-lichenized fungal sporocarp promotes dispersal by wood-feeding termites.</title>
        <authorList>
            <consortium name="DOE Joint Genome Institute"/>
            <person name="Koch R.A."/>
            <person name="Yoon G."/>
            <person name="Arayal U."/>
            <person name="Lail K."/>
            <person name="Amirebrahimi M."/>
            <person name="Labutti K."/>
            <person name="Lipzen A."/>
            <person name="Riley R."/>
            <person name="Barry K."/>
            <person name="Henrissat B."/>
            <person name="Grigoriev I.V."/>
            <person name="Herr J.R."/>
            <person name="Aime M.C."/>
        </authorList>
    </citation>
    <scope>NUCLEOTIDE SEQUENCE</scope>
    <source>
        <strain evidence="2">MCA 3950</strain>
    </source>
</reference>
<feature type="region of interest" description="Disordered" evidence="1">
    <location>
        <begin position="1"/>
        <end position="22"/>
    </location>
</feature>
<evidence type="ECO:0000256" key="1">
    <source>
        <dbReference type="SAM" id="MobiDB-lite"/>
    </source>
</evidence>
<sequence>MTEVVPPDSYASSIDTGTSDPQASQYTLSMALLPNERKIIGGEGTLIEIPPPSLK</sequence>
<name>A0A9P7W1J6_9AGAR</name>
<dbReference type="AlphaFoldDB" id="A0A9P7W1J6"/>
<evidence type="ECO:0000313" key="2">
    <source>
        <dbReference type="EMBL" id="KAG7450917.1"/>
    </source>
</evidence>
<protein>
    <submittedName>
        <fullName evidence="2">Uncharacterized protein</fullName>
    </submittedName>
</protein>
<dbReference type="EMBL" id="MU250526">
    <property type="protein sequence ID" value="KAG7450917.1"/>
    <property type="molecule type" value="Genomic_DNA"/>
</dbReference>
<evidence type="ECO:0000313" key="3">
    <source>
        <dbReference type="Proteomes" id="UP000812287"/>
    </source>
</evidence>